<keyword evidence="8" id="KW-1185">Reference proteome</keyword>
<evidence type="ECO:0000313" key="7">
    <source>
        <dbReference type="EMBL" id="CAH1245456.1"/>
    </source>
</evidence>
<evidence type="ECO:0000256" key="3">
    <source>
        <dbReference type="ARBA" id="ARBA00022692"/>
    </source>
</evidence>
<dbReference type="AlphaFoldDB" id="A0A8J9Z0R9"/>
<protein>
    <submittedName>
        <fullName evidence="7">TMEM256 protein</fullName>
    </submittedName>
</protein>
<dbReference type="GO" id="GO:0016020">
    <property type="term" value="C:membrane"/>
    <property type="evidence" value="ECO:0007669"/>
    <property type="project" value="UniProtKB-SubCell"/>
</dbReference>
<proteinExistence type="inferred from homology"/>
<evidence type="ECO:0000256" key="6">
    <source>
        <dbReference type="SAM" id="Phobius"/>
    </source>
</evidence>
<evidence type="ECO:0000313" key="8">
    <source>
        <dbReference type="Proteomes" id="UP000838412"/>
    </source>
</evidence>
<evidence type="ECO:0000256" key="4">
    <source>
        <dbReference type="ARBA" id="ARBA00022989"/>
    </source>
</evidence>
<gene>
    <name evidence="7" type="primary">TMEM256</name>
    <name evidence="7" type="ORF">BLAG_LOCUS7784</name>
</gene>
<dbReference type="OrthoDB" id="269173at2759"/>
<evidence type="ECO:0000256" key="1">
    <source>
        <dbReference type="ARBA" id="ARBA00004141"/>
    </source>
</evidence>
<keyword evidence="5 6" id="KW-0472">Membrane</keyword>
<comment type="similarity">
    <text evidence="2">Belongs to the TMEM256 family.</text>
</comment>
<dbReference type="Pfam" id="PF04241">
    <property type="entry name" value="DUF423"/>
    <property type="match status" value="1"/>
</dbReference>
<reference evidence="7" key="1">
    <citation type="submission" date="2022-01" db="EMBL/GenBank/DDBJ databases">
        <authorList>
            <person name="Braso-Vives M."/>
        </authorList>
    </citation>
    <scope>NUCLEOTIDE SEQUENCE</scope>
</reference>
<dbReference type="EMBL" id="OV696699">
    <property type="protein sequence ID" value="CAH1245456.1"/>
    <property type="molecule type" value="Genomic_DNA"/>
</dbReference>
<dbReference type="Proteomes" id="UP000838412">
    <property type="component" value="Chromosome 14"/>
</dbReference>
<evidence type="ECO:0000256" key="5">
    <source>
        <dbReference type="ARBA" id="ARBA00023136"/>
    </source>
</evidence>
<name>A0A8J9Z0R9_BRALA</name>
<keyword evidence="4 6" id="KW-1133">Transmembrane helix</keyword>
<sequence>MAAAVPELFVRIAGVSGALAVALGAYGAHAFRGDLGEKNVGSLLGGGMLLFSGGCYLSSLFEMRSAAKITPIGGMMLIAGWLCVAL</sequence>
<organism evidence="7 8">
    <name type="scientific">Branchiostoma lanceolatum</name>
    <name type="common">Common lancelet</name>
    <name type="synonym">Amphioxus lanceolatum</name>
    <dbReference type="NCBI Taxonomy" id="7740"/>
    <lineage>
        <taxon>Eukaryota</taxon>
        <taxon>Metazoa</taxon>
        <taxon>Chordata</taxon>
        <taxon>Cephalochordata</taxon>
        <taxon>Leptocardii</taxon>
        <taxon>Amphioxiformes</taxon>
        <taxon>Branchiostomatidae</taxon>
        <taxon>Branchiostoma</taxon>
    </lineage>
</organism>
<evidence type="ECO:0000256" key="2">
    <source>
        <dbReference type="ARBA" id="ARBA00006208"/>
    </source>
</evidence>
<dbReference type="PANTHER" id="PTHR43461">
    <property type="entry name" value="TRANSMEMBRANE PROTEIN 256"/>
    <property type="match status" value="1"/>
</dbReference>
<comment type="subcellular location">
    <subcellularLocation>
        <location evidence="1">Membrane</location>
        <topology evidence="1">Multi-pass membrane protein</topology>
    </subcellularLocation>
</comment>
<dbReference type="PANTHER" id="PTHR43461:SF1">
    <property type="entry name" value="TRANSMEMBRANE PROTEIN 256"/>
    <property type="match status" value="1"/>
</dbReference>
<accession>A0A8J9Z0R9</accession>
<feature type="transmembrane region" description="Helical" evidence="6">
    <location>
        <begin position="40"/>
        <end position="61"/>
    </location>
</feature>
<dbReference type="InterPro" id="IPR006696">
    <property type="entry name" value="DUF423"/>
</dbReference>
<keyword evidence="3 6" id="KW-0812">Transmembrane</keyword>